<gene>
    <name evidence="1" type="primary">AlNc14C220G9096</name>
    <name evidence="1" type="ORF">ALNC14_102110</name>
</gene>
<organism evidence="1">
    <name type="scientific">Albugo laibachii Nc14</name>
    <dbReference type="NCBI Taxonomy" id="890382"/>
    <lineage>
        <taxon>Eukaryota</taxon>
        <taxon>Sar</taxon>
        <taxon>Stramenopiles</taxon>
        <taxon>Oomycota</taxon>
        <taxon>Peronosporomycetes</taxon>
        <taxon>Albuginales</taxon>
        <taxon>Albuginaceae</taxon>
        <taxon>Albugo</taxon>
    </lineage>
</organism>
<sequence>MEVYHKRRLNCASDLLLRCRYDGAIAVCHDCCLISGANSGDRSILRVGIQNGKKEVILCAP</sequence>
<protein>
    <submittedName>
        <fullName evidence="1">AlNc14C220G9096 protein</fullName>
    </submittedName>
</protein>
<name>F0WRV1_9STRA</name>
<accession>F0WRV1</accession>
<dbReference type="EMBL" id="FR824265">
    <property type="protein sequence ID" value="CCA24067.1"/>
    <property type="molecule type" value="Genomic_DNA"/>
</dbReference>
<proteinExistence type="predicted"/>
<dbReference type="HOGENOM" id="CLU_2927387_0_0_1"/>
<reference evidence="1" key="1">
    <citation type="journal article" date="2011" name="PLoS Biol.">
        <title>Gene gain and loss during evolution of obligate parasitism in the white rust pathogen of Arabidopsis thaliana.</title>
        <authorList>
            <person name="Kemen E."/>
            <person name="Gardiner A."/>
            <person name="Schultz-Larsen T."/>
            <person name="Kemen A.C."/>
            <person name="Balmuth A.L."/>
            <person name="Robert-Seilaniantz A."/>
            <person name="Bailey K."/>
            <person name="Holub E."/>
            <person name="Studholme D.J."/>
            <person name="Maclean D."/>
            <person name="Jones J.D."/>
        </authorList>
    </citation>
    <scope>NUCLEOTIDE SEQUENCE</scope>
</reference>
<evidence type="ECO:0000313" key="1">
    <source>
        <dbReference type="EMBL" id="CCA24067.1"/>
    </source>
</evidence>
<dbReference type="AlphaFoldDB" id="F0WRV1"/>
<reference evidence="1" key="2">
    <citation type="submission" date="2011-02" db="EMBL/GenBank/DDBJ databases">
        <authorList>
            <person name="MacLean D."/>
        </authorList>
    </citation>
    <scope>NUCLEOTIDE SEQUENCE</scope>
</reference>